<dbReference type="AlphaFoldDB" id="A0A1X7CGR2"/>
<dbReference type="Proteomes" id="UP000192906">
    <property type="component" value="Unassembled WGS sequence"/>
</dbReference>
<evidence type="ECO:0000313" key="2">
    <source>
        <dbReference type="Proteomes" id="UP000192906"/>
    </source>
</evidence>
<sequence>MSININDMTIAEKKRLAAELAPFILNELGNSSEIILPGTEKSVKLSVRLIDSGKISNQTRSALDAAEAAYEAATNVETRKSALKNIFGIFRIILMGRNN</sequence>
<accession>A0A1X7CGR2</accession>
<keyword evidence="2" id="KW-1185">Reference proteome</keyword>
<dbReference type="RefSeq" id="WP_245805455.1">
    <property type="nucleotide sequence ID" value="NZ_FWZU01000001.1"/>
</dbReference>
<dbReference type="EMBL" id="FWZU01000001">
    <property type="protein sequence ID" value="SME96369.1"/>
    <property type="molecule type" value="Genomic_DNA"/>
</dbReference>
<reference evidence="2" key="1">
    <citation type="submission" date="2017-04" db="EMBL/GenBank/DDBJ databases">
        <authorList>
            <person name="Varghese N."/>
            <person name="Submissions S."/>
        </authorList>
    </citation>
    <scope>NUCLEOTIDE SEQUENCE [LARGE SCALE GENOMIC DNA]</scope>
    <source>
        <strain evidence="2">K3S</strain>
    </source>
</reference>
<dbReference type="STRING" id="1519643.SAMN06295933_0881"/>
<protein>
    <submittedName>
        <fullName evidence="1">Uncharacterized protein</fullName>
    </submittedName>
</protein>
<name>A0A1X7CGR2_9BACT</name>
<gene>
    <name evidence="1" type="ORF">SAMN06295933_0881</name>
</gene>
<organism evidence="1 2">
    <name type="scientific">Desulfovibrio gilichinskyi</name>
    <dbReference type="NCBI Taxonomy" id="1519643"/>
    <lineage>
        <taxon>Bacteria</taxon>
        <taxon>Pseudomonadati</taxon>
        <taxon>Thermodesulfobacteriota</taxon>
        <taxon>Desulfovibrionia</taxon>
        <taxon>Desulfovibrionales</taxon>
        <taxon>Desulfovibrionaceae</taxon>
        <taxon>Desulfovibrio</taxon>
    </lineage>
</organism>
<evidence type="ECO:0000313" key="1">
    <source>
        <dbReference type="EMBL" id="SME96369.1"/>
    </source>
</evidence>
<proteinExistence type="predicted"/>